<evidence type="ECO:0000313" key="1">
    <source>
        <dbReference type="EMBL" id="QJA51363.1"/>
    </source>
</evidence>
<name>A0A6H1ZTV9_9ZZZZ</name>
<accession>A0A6H1ZTV9</accession>
<reference evidence="1" key="1">
    <citation type="submission" date="2020-03" db="EMBL/GenBank/DDBJ databases">
        <title>The deep terrestrial virosphere.</title>
        <authorList>
            <person name="Holmfeldt K."/>
            <person name="Nilsson E."/>
            <person name="Simone D."/>
            <person name="Lopez-Fernandez M."/>
            <person name="Wu X."/>
            <person name="de Brujin I."/>
            <person name="Lundin D."/>
            <person name="Andersson A."/>
            <person name="Bertilsson S."/>
            <person name="Dopson M."/>
        </authorList>
    </citation>
    <scope>NUCLEOTIDE SEQUENCE</scope>
    <source>
        <strain evidence="1">TM448A02084</strain>
    </source>
</reference>
<dbReference type="AlphaFoldDB" id="A0A6H1ZTV9"/>
<sequence length="242" mass="27208">MPHGAPDWYKYRRDSATFPIDDLAEHAVRLGSIDTFDRRGDVLEMDDFEQGTLKWRFSLYGAGARGAISPTHARSKGYSMELITGSDGGQEILAQWRLPYPKLSKTGLELSFAMGTDLFRIPWALHRHDGTLGYTFELHYNNNTFELSYLNPLGLRTVFATGVRLYNAPHLFNYLKLVADLSNNTYVRAIVNEVQYDLSGCPCYITASALIPHLEISMRCAGNLGTNISSYVDDVIVTRDEP</sequence>
<proteinExistence type="predicted"/>
<gene>
    <name evidence="1" type="ORF">TM448A02084_0001</name>
</gene>
<protein>
    <submittedName>
        <fullName evidence="1">Uncharacterized protein</fullName>
    </submittedName>
</protein>
<feature type="non-terminal residue" evidence="1">
    <location>
        <position position="242"/>
    </location>
</feature>
<organism evidence="1">
    <name type="scientific">viral metagenome</name>
    <dbReference type="NCBI Taxonomy" id="1070528"/>
    <lineage>
        <taxon>unclassified sequences</taxon>
        <taxon>metagenomes</taxon>
        <taxon>organismal metagenomes</taxon>
    </lineage>
</organism>
<dbReference type="EMBL" id="MT144257">
    <property type="protein sequence ID" value="QJA51363.1"/>
    <property type="molecule type" value="Genomic_DNA"/>
</dbReference>